<protein>
    <submittedName>
        <fullName evidence="1">Uncharacterized protein</fullName>
    </submittedName>
</protein>
<name>A0ABU1VT30_9GAMM</name>
<organism evidence="1 2">
    <name type="scientific">Agrilutibacter niabensis</name>
    <dbReference type="NCBI Taxonomy" id="380628"/>
    <lineage>
        <taxon>Bacteria</taxon>
        <taxon>Pseudomonadati</taxon>
        <taxon>Pseudomonadota</taxon>
        <taxon>Gammaproteobacteria</taxon>
        <taxon>Lysobacterales</taxon>
        <taxon>Lysobacteraceae</taxon>
        <taxon>Agrilutibacter</taxon>
    </lineage>
</organism>
<comment type="caution">
    <text evidence="1">The sequence shown here is derived from an EMBL/GenBank/DDBJ whole genome shotgun (WGS) entry which is preliminary data.</text>
</comment>
<evidence type="ECO:0000313" key="2">
    <source>
        <dbReference type="Proteomes" id="UP001267878"/>
    </source>
</evidence>
<evidence type="ECO:0000313" key="1">
    <source>
        <dbReference type="EMBL" id="MDR7100649.1"/>
    </source>
</evidence>
<accession>A0ABU1VT30</accession>
<reference evidence="1 2" key="1">
    <citation type="submission" date="2023-07" db="EMBL/GenBank/DDBJ databases">
        <title>Sorghum-associated microbial communities from plants grown in Nebraska, USA.</title>
        <authorList>
            <person name="Schachtman D."/>
        </authorList>
    </citation>
    <scope>NUCLEOTIDE SEQUENCE [LARGE SCALE GENOMIC DNA]</scope>
    <source>
        <strain evidence="1 2">BE187</strain>
    </source>
</reference>
<proteinExistence type="predicted"/>
<sequence length="76" mass="8686">MDTKFRLMQQIAELDEQLSQAQSAISPTAKKHALSVCADILDEADVPDERFICRAIHCLIHKHGLEPERYWPQARA</sequence>
<keyword evidence="2" id="KW-1185">Reference proteome</keyword>
<dbReference type="RefSeq" id="WP_310055663.1">
    <property type="nucleotide sequence ID" value="NZ_JAVDVW010000002.1"/>
</dbReference>
<gene>
    <name evidence="1" type="ORF">J2X04_003030</name>
</gene>
<dbReference type="EMBL" id="JAVDVW010000002">
    <property type="protein sequence ID" value="MDR7100649.1"/>
    <property type="molecule type" value="Genomic_DNA"/>
</dbReference>
<dbReference type="Proteomes" id="UP001267878">
    <property type="component" value="Unassembled WGS sequence"/>
</dbReference>